<dbReference type="GeneID" id="38118546"/>
<dbReference type="Proteomes" id="UP000256690">
    <property type="component" value="Unassembled WGS sequence"/>
</dbReference>
<reference evidence="5 6" key="1">
    <citation type="journal article" date="2018" name="IMA Fungus">
        <title>IMA Genome-F 9: Draft genome sequence of Annulohypoxylon stygium, Aspergillus mulundensis, Berkeleyomyces basicola (syn. Thielaviopsis basicola), Ceratocystis smalleyi, two Cercospora beticola strains, Coleophoma cylindrospora, Fusarium fracticaudum, Phialophora cf. hyalina, and Morchella septimelata.</title>
        <authorList>
            <person name="Wingfield B.D."/>
            <person name="Bills G.F."/>
            <person name="Dong Y."/>
            <person name="Huang W."/>
            <person name="Nel W.J."/>
            <person name="Swalarsk-Parry B.S."/>
            <person name="Vaghefi N."/>
            <person name="Wilken P.M."/>
            <person name="An Z."/>
            <person name="de Beer Z.W."/>
            <person name="De Vos L."/>
            <person name="Chen L."/>
            <person name="Duong T.A."/>
            <person name="Gao Y."/>
            <person name="Hammerbacher A."/>
            <person name="Kikkert J.R."/>
            <person name="Li Y."/>
            <person name="Li H."/>
            <person name="Li K."/>
            <person name="Li Q."/>
            <person name="Liu X."/>
            <person name="Ma X."/>
            <person name="Naidoo K."/>
            <person name="Pethybridge S.J."/>
            <person name="Sun J."/>
            <person name="Steenkamp E.T."/>
            <person name="van der Nest M.A."/>
            <person name="van Wyk S."/>
            <person name="Wingfield M.J."/>
            <person name="Xiong C."/>
            <person name="Yue Q."/>
            <person name="Zhang X."/>
        </authorList>
    </citation>
    <scope>NUCLEOTIDE SEQUENCE [LARGE SCALE GENOMIC DNA]</scope>
    <source>
        <strain evidence="5 6">DSM 5745</strain>
    </source>
</reference>
<evidence type="ECO:0000256" key="2">
    <source>
        <dbReference type="ARBA" id="ARBA00022857"/>
    </source>
</evidence>
<feature type="region of interest" description="Disordered" evidence="4">
    <location>
        <begin position="1"/>
        <end position="20"/>
    </location>
</feature>
<protein>
    <recommendedName>
        <fullName evidence="7">SDR family NAD(P)-dependent oxidoreductase</fullName>
    </recommendedName>
</protein>
<evidence type="ECO:0008006" key="7">
    <source>
        <dbReference type="Google" id="ProtNLM"/>
    </source>
</evidence>
<dbReference type="GO" id="GO:0016491">
    <property type="term" value="F:oxidoreductase activity"/>
    <property type="evidence" value="ECO:0007669"/>
    <property type="project" value="UniProtKB-KW"/>
</dbReference>
<accession>A0A3D8R9G1</accession>
<dbReference type="RefSeq" id="XP_026601196.1">
    <property type="nucleotide sequence ID" value="XM_026750192.1"/>
</dbReference>
<proteinExistence type="inferred from homology"/>
<evidence type="ECO:0000256" key="4">
    <source>
        <dbReference type="SAM" id="MobiDB-lite"/>
    </source>
</evidence>
<keyword evidence="6" id="KW-1185">Reference proteome</keyword>
<dbReference type="InterPro" id="IPR036291">
    <property type="entry name" value="NAD(P)-bd_dom_sf"/>
</dbReference>
<dbReference type="InterPro" id="IPR002347">
    <property type="entry name" value="SDR_fam"/>
</dbReference>
<evidence type="ECO:0000256" key="1">
    <source>
        <dbReference type="ARBA" id="ARBA00006484"/>
    </source>
</evidence>
<dbReference type="PANTHER" id="PTHR24320:SF272">
    <property type="entry name" value="NAD(P)-BINDING ROSSMANN-FOLD SUPERFAMILY PROTEIN"/>
    <property type="match status" value="1"/>
</dbReference>
<dbReference type="AlphaFoldDB" id="A0A3D8R9G1"/>
<evidence type="ECO:0000313" key="5">
    <source>
        <dbReference type="EMBL" id="RDW70665.1"/>
    </source>
</evidence>
<organism evidence="5 6">
    <name type="scientific">Aspergillus mulundensis</name>
    <dbReference type="NCBI Taxonomy" id="1810919"/>
    <lineage>
        <taxon>Eukaryota</taxon>
        <taxon>Fungi</taxon>
        <taxon>Dikarya</taxon>
        <taxon>Ascomycota</taxon>
        <taxon>Pezizomycotina</taxon>
        <taxon>Eurotiomycetes</taxon>
        <taxon>Eurotiomycetidae</taxon>
        <taxon>Eurotiales</taxon>
        <taxon>Aspergillaceae</taxon>
        <taxon>Aspergillus</taxon>
        <taxon>Aspergillus subgen. Nidulantes</taxon>
    </lineage>
</organism>
<keyword evidence="3" id="KW-0560">Oxidoreductase</keyword>
<keyword evidence="2" id="KW-0521">NADP</keyword>
<name>A0A3D8R9G1_9EURO</name>
<comment type="caution">
    <text evidence="5">The sequence shown here is derived from an EMBL/GenBank/DDBJ whole genome shotgun (WGS) entry which is preliminary data.</text>
</comment>
<dbReference type="OrthoDB" id="191139at2759"/>
<dbReference type="PANTHER" id="PTHR24320">
    <property type="entry name" value="RETINOL DEHYDROGENASE"/>
    <property type="match status" value="1"/>
</dbReference>
<evidence type="ECO:0000256" key="3">
    <source>
        <dbReference type="ARBA" id="ARBA00023002"/>
    </source>
</evidence>
<dbReference type="Pfam" id="PF00106">
    <property type="entry name" value="adh_short"/>
    <property type="match status" value="1"/>
</dbReference>
<dbReference type="SUPFAM" id="SSF51735">
    <property type="entry name" value="NAD(P)-binding Rossmann-fold domains"/>
    <property type="match status" value="1"/>
</dbReference>
<evidence type="ECO:0000313" key="6">
    <source>
        <dbReference type="Proteomes" id="UP000256690"/>
    </source>
</evidence>
<dbReference type="STRING" id="1810919.A0A3D8R9G1"/>
<dbReference type="Gene3D" id="3.40.50.720">
    <property type="entry name" value="NAD(P)-binding Rossmann-like Domain"/>
    <property type="match status" value="1"/>
</dbReference>
<dbReference type="EMBL" id="PVWQ01000010">
    <property type="protein sequence ID" value="RDW70665.1"/>
    <property type="molecule type" value="Genomic_DNA"/>
</dbReference>
<comment type="similarity">
    <text evidence="1">Belongs to the short-chain dehydrogenases/reductases (SDR) family.</text>
</comment>
<sequence>MSRYSNAHKNPAGAGDARPTAMQIIRDEGLEGLMTDKVFLITGCTSGIGMEAARAIAATGARVFVTARSLDKGQRVCGGFKPGAVELLQLDTSSLSSVRAAAATFLSKSRKLNVLVCNAGVMRIPTRQESTDGFELQLAMNYLGLVAFLASQGYDARVFLAGFQRLELRAPRV</sequence>
<dbReference type="PRINTS" id="PR00081">
    <property type="entry name" value="GDHRDH"/>
</dbReference>
<gene>
    <name evidence="5" type="ORF">DSM5745_08176</name>
</gene>